<dbReference type="InterPro" id="IPR038637">
    <property type="entry name" value="NPCBM_sf"/>
</dbReference>
<evidence type="ECO:0000259" key="1">
    <source>
        <dbReference type="SMART" id="SM00776"/>
    </source>
</evidence>
<name>A0A517WA30_9PLAN</name>
<feature type="domain" description="Glycosyl hydrolase family 98 putative carbohydrate-binding module" evidence="1">
    <location>
        <begin position="238"/>
        <end position="381"/>
    </location>
</feature>
<reference evidence="2 3" key="1">
    <citation type="submission" date="2019-02" db="EMBL/GenBank/DDBJ databases">
        <title>Deep-cultivation of Planctomycetes and their phenomic and genomic characterization uncovers novel biology.</title>
        <authorList>
            <person name="Wiegand S."/>
            <person name="Jogler M."/>
            <person name="Boedeker C."/>
            <person name="Pinto D."/>
            <person name="Vollmers J."/>
            <person name="Rivas-Marin E."/>
            <person name="Kohn T."/>
            <person name="Peeters S.H."/>
            <person name="Heuer A."/>
            <person name="Rast P."/>
            <person name="Oberbeckmann S."/>
            <person name="Bunk B."/>
            <person name="Jeske O."/>
            <person name="Meyerdierks A."/>
            <person name="Storesund J.E."/>
            <person name="Kallscheuer N."/>
            <person name="Luecker S."/>
            <person name="Lage O.M."/>
            <person name="Pohl T."/>
            <person name="Merkel B.J."/>
            <person name="Hornburger P."/>
            <person name="Mueller R.-W."/>
            <person name="Bruemmer F."/>
            <person name="Labrenz M."/>
            <person name="Spormann A.M."/>
            <person name="Op den Camp H."/>
            <person name="Overmann J."/>
            <person name="Amann R."/>
            <person name="Jetten M.S.M."/>
            <person name="Mascher T."/>
            <person name="Medema M.H."/>
            <person name="Devos D.P."/>
            <person name="Kaster A.-K."/>
            <person name="Ovreas L."/>
            <person name="Rohde M."/>
            <person name="Galperin M.Y."/>
            <person name="Jogler C."/>
        </authorList>
    </citation>
    <scope>NUCLEOTIDE SEQUENCE [LARGE SCALE GENOMIC DNA]</scope>
    <source>
        <strain evidence="2 3">V6</strain>
    </source>
</reference>
<dbReference type="Pfam" id="PF08305">
    <property type="entry name" value="NPCBM"/>
    <property type="match status" value="1"/>
</dbReference>
<dbReference type="InterPro" id="IPR008979">
    <property type="entry name" value="Galactose-bd-like_sf"/>
</dbReference>
<dbReference type="InterPro" id="IPR013222">
    <property type="entry name" value="Glyco_hyd_98_carb-bd"/>
</dbReference>
<evidence type="ECO:0000313" key="2">
    <source>
        <dbReference type="EMBL" id="QDU02110.1"/>
    </source>
</evidence>
<dbReference type="RefSeq" id="WP_145038628.1">
    <property type="nucleotide sequence ID" value="NZ_CP036347.1"/>
</dbReference>
<dbReference type="Gene3D" id="2.60.120.1060">
    <property type="entry name" value="NPCBM/NEW2 domain"/>
    <property type="match status" value="1"/>
</dbReference>
<dbReference type="SMART" id="SM00776">
    <property type="entry name" value="NPCBM"/>
    <property type="match status" value="1"/>
</dbReference>
<protein>
    <submittedName>
        <fullName evidence="2">NPCBM/NEW2 domain protein</fullName>
    </submittedName>
</protein>
<dbReference type="Proteomes" id="UP000320722">
    <property type="component" value="Chromosome"/>
</dbReference>
<proteinExistence type="predicted"/>
<organism evidence="2 3">
    <name type="scientific">Gimesia chilikensis</name>
    <dbReference type="NCBI Taxonomy" id="2605989"/>
    <lineage>
        <taxon>Bacteria</taxon>
        <taxon>Pseudomonadati</taxon>
        <taxon>Planctomycetota</taxon>
        <taxon>Planctomycetia</taxon>
        <taxon>Planctomycetales</taxon>
        <taxon>Planctomycetaceae</taxon>
        <taxon>Gimesia</taxon>
    </lineage>
</organism>
<accession>A0A517WA30</accession>
<sequence length="381" mass="42373">MFSSINRHILIPACVIAWLTLISAGEIPVLQAYPPAENIDFSEKYRQLLLQAKSAPSKMALKDMAFEAINASQSAIQAGDYPAAVKIATLAVKIGKSAGSNHAFTLANSLRQRSVMLSREYIDVEKYHQKLKEDPNDASAAFLYGKFVALKLNNWKEGLFWLSRGDDAAYRTLAKQEIAAADNVEKLPAVADGWYQLAQQEKGLTVQELERHAYDLYSSAWTNMIRADQIAIGNKLSEMPLRYLTHMQEKDVVHGGWPFGKNGDPGNGGMITVNQIEFPRGLGMVPPSRGSASVSYQLDGQYKTFVSGIAFFDDDYPFGGNVTFTVLGDNRVLWKSPLKDQKDVLYCKVSVRNVKRLEIRTETRGINRGAHTGWLDPHVLK</sequence>
<dbReference type="SUPFAM" id="SSF49785">
    <property type="entry name" value="Galactose-binding domain-like"/>
    <property type="match status" value="1"/>
</dbReference>
<dbReference type="AlphaFoldDB" id="A0A517WA30"/>
<gene>
    <name evidence="2" type="ORF">V6x_18110</name>
</gene>
<dbReference type="EMBL" id="CP036347">
    <property type="protein sequence ID" value="QDU02110.1"/>
    <property type="molecule type" value="Genomic_DNA"/>
</dbReference>
<evidence type="ECO:0000313" key="3">
    <source>
        <dbReference type="Proteomes" id="UP000320722"/>
    </source>
</evidence>